<keyword evidence="1" id="KW-0175">Coiled coil</keyword>
<feature type="region of interest" description="Disordered" evidence="2">
    <location>
        <begin position="202"/>
        <end position="223"/>
    </location>
</feature>
<comment type="caution">
    <text evidence="3">The sequence shown here is derived from an EMBL/GenBank/DDBJ whole genome shotgun (WGS) entry which is preliminary data.</text>
</comment>
<keyword evidence="4" id="KW-1185">Reference proteome</keyword>
<proteinExistence type="predicted"/>
<feature type="region of interest" description="Disordered" evidence="2">
    <location>
        <begin position="472"/>
        <end position="492"/>
    </location>
</feature>
<feature type="region of interest" description="Disordered" evidence="2">
    <location>
        <begin position="295"/>
        <end position="451"/>
    </location>
</feature>
<feature type="coiled-coil region" evidence="1">
    <location>
        <begin position="880"/>
        <end position="1036"/>
    </location>
</feature>
<feature type="compositionally biased region" description="Low complexity" evidence="2">
    <location>
        <begin position="362"/>
        <end position="380"/>
    </location>
</feature>
<feature type="region of interest" description="Disordered" evidence="2">
    <location>
        <begin position="509"/>
        <end position="575"/>
    </location>
</feature>
<dbReference type="EMBL" id="JACJIA010000002">
    <property type="protein sequence ID" value="MBA8950194.1"/>
    <property type="molecule type" value="Genomic_DNA"/>
</dbReference>
<feature type="region of interest" description="Disordered" evidence="2">
    <location>
        <begin position="593"/>
        <end position="636"/>
    </location>
</feature>
<name>A0A7W3LL87_ACTNM</name>
<gene>
    <name evidence="3" type="ORF">HNR61_001807</name>
</gene>
<evidence type="ECO:0000256" key="1">
    <source>
        <dbReference type="SAM" id="Coils"/>
    </source>
</evidence>
<dbReference type="AlphaFoldDB" id="A0A7W3LL87"/>
<feature type="region of interest" description="Disordered" evidence="2">
    <location>
        <begin position="148"/>
        <end position="190"/>
    </location>
</feature>
<evidence type="ECO:0000313" key="4">
    <source>
        <dbReference type="Proteomes" id="UP000572680"/>
    </source>
</evidence>
<evidence type="ECO:0000313" key="3">
    <source>
        <dbReference type="EMBL" id="MBA8950194.1"/>
    </source>
</evidence>
<evidence type="ECO:0000256" key="2">
    <source>
        <dbReference type="SAM" id="MobiDB-lite"/>
    </source>
</evidence>
<feature type="region of interest" description="Disordered" evidence="2">
    <location>
        <begin position="237"/>
        <end position="282"/>
    </location>
</feature>
<feature type="coiled-coil region" evidence="1">
    <location>
        <begin position="802"/>
        <end position="836"/>
    </location>
</feature>
<sequence length="1196" mass="122910">MSNLEQDPLNDLYTRLEAQLRDRDLAPVGWSPHLAALAAARSDPRLSALLTGSRDDVPLELVESADPAAQARALVETLLSEGRRVLLLAPTPSQAAQLVESAAETSFALAVLPEALPERPPAPTPKGRGAHGSNGTVEFRALAFPENATPLDPETALPEDSATSTAPENTLDTDEQPGPAPTPEPAVPSADAIPVDFAAAAERTPTSGQAATVGTEPSAPADVTMPLDVEPAAVPAAGEATPPESVSPATSTLPVDSAVAAAEAEPSAASGIPLPPEAAGTTMPLDTEATAVPEAEPVGPATGTLPVDPAGTATEQTEIPGVPATGEAEPSAASGTTLPLETPVATESTLPAGAHPIPAETDLPPHAAPPLDDQAPAEQAPVDDGTSVHAVPGDVPHITEPQGTVLPPDVEATPVPEASAVEPAVPPADLLPDEAPNVPTDTAAAPVSPAAGTLPVDPAVAAAEQTKAFDVHTDEAEPAASAAESVSPATSTLPVDPAVAATEQTAAPHITEPQGTALPPDVEATPVPEASAIEPAVPPADPLPDEAPNVPTDTAAVEPASPAADTLPVDPTTGGAPDVHAGAVTDPVPAVDEVEPSAASGTTLPLETPADETAPSAVGETAPEGTPPLDGRAVEPEGPANAVVLAPAPETRTRGAVVRAVGDTWRQVWQNESKLLQRGLVQLEQWPRDVAALEALRGRQEQARAVAESEIVSLAERVEDARAALADAERTVTEAGHEADRLAAGVEAAVAEIAEPRAEAARLQKASDAAAAEAGEFTRTADAAHARCTALVERTGRAQAELEAARQQEGMLTGQLEKARAELPQAVEEAERLIAADADAVAEGHASYYRLVSAESALGAVRQRMSVAQRLHVAAPPPDLKRLRAEVRARTREADEAAQRARQVKDAAEQARTRRAGLERFITEGGAGLEAAREAQRRLAAELERLSLEREEATAHYREQARLAAEAVDRATQASAAARFAAQNVRALEDRLGALRAEHDAARATAEQARANAQAAADYLAELQKTLEERRAAAERQHGTDETELVALVEAEAGSRAQVTEIFGDDVTSDPEVLAGHRERAMARVDRLTALLGTADHPAPGPAADTLLATADLVGGTPLGVGAALPEPEAMFDVLIAVGPLTEAEFLIGAVRAHRWTLVGDPGERPPVYAEYAGALSEEERERLTRGAFAALLSGD</sequence>
<reference evidence="3 4" key="1">
    <citation type="submission" date="2020-08" db="EMBL/GenBank/DDBJ databases">
        <title>Genomic Encyclopedia of Type Strains, Phase IV (KMG-IV): sequencing the most valuable type-strain genomes for metagenomic binning, comparative biology and taxonomic classification.</title>
        <authorList>
            <person name="Goeker M."/>
        </authorList>
    </citation>
    <scope>NUCLEOTIDE SEQUENCE [LARGE SCALE GENOMIC DNA]</scope>
    <source>
        <strain evidence="3 4">DSM 44197</strain>
    </source>
</reference>
<protein>
    <submittedName>
        <fullName evidence="3">Uncharacterized protein</fullName>
    </submittedName>
</protein>
<feature type="compositionally biased region" description="Polar residues" evidence="2">
    <location>
        <begin position="333"/>
        <end position="349"/>
    </location>
</feature>
<feature type="compositionally biased region" description="Low complexity" evidence="2">
    <location>
        <begin position="254"/>
        <end position="269"/>
    </location>
</feature>
<feature type="compositionally biased region" description="Polar residues" evidence="2">
    <location>
        <begin position="161"/>
        <end position="170"/>
    </location>
</feature>
<dbReference type="Proteomes" id="UP000572680">
    <property type="component" value="Unassembled WGS sequence"/>
</dbReference>
<accession>A0A7W3LL87</accession>
<feature type="coiled-coil region" evidence="1">
    <location>
        <begin position="704"/>
        <end position="738"/>
    </location>
</feature>
<feature type="compositionally biased region" description="Low complexity" evidence="2">
    <location>
        <begin position="478"/>
        <end position="489"/>
    </location>
</feature>
<feature type="compositionally biased region" description="Low complexity" evidence="2">
    <location>
        <begin position="410"/>
        <end position="423"/>
    </location>
</feature>
<dbReference type="RefSeq" id="WP_182842653.1">
    <property type="nucleotide sequence ID" value="NZ_BAAALP010000035.1"/>
</dbReference>
<organism evidence="3 4">
    <name type="scientific">Actinomadura namibiensis</name>
    <dbReference type="NCBI Taxonomy" id="182080"/>
    <lineage>
        <taxon>Bacteria</taxon>
        <taxon>Bacillati</taxon>
        <taxon>Actinomycetota</taxon>
        <taxon>Actinomycetes</taxon>
        <taxon>Streptosporangiales</taxon>
        <taxon>Thermomonosporaceae</taxon>
        <taxon>Actinomadura</taxon>
    </lineage>
</organism>